<dbReference type="Pfam" id="PF05458">
    <property type="entry name" value="Siva"/>
    <property type="match status" value="1"/>
</dbReference>
<dbReference type="InterPro" id="IPR022773">
    <property type="entry name" value="Siva"/>
</dbReference>
<evidence type="ECO:0000313" key="2">
    <source>
        <dbReference type="Proteomes" id="UP000000311"/>
    </source>
</evidence>
<reference evidence="1 2" key="1">
    <citation type="journal article" date="2010" name="Science">
        <title>Genomic comparison of the ants Camponotus floridanus and Harpegnathos saltator.</title>
        <authorList>
            <person name="Bonasio R."/>
            <person name="Zhang G."/>
            <person name="Ye C."/>
            <person name="Mutti N.S."/>
            <person name="Fang X."/>
            <person name="Qin N."/>
            <person name="Donahue G."/>
            <person name="Yang P."/>
            <person name="Li Q."/>
            <person name="Li C."/>
            <person name="Zhang P."/>
            <person name="Huang Z."/>
            <person name="Berger S.L."/>
            <person name="Reinberg D."/>
            <person name="Wang J."/>
            <person name="Liebig J."/>
        </authorList>
    </citation>
    <scope>NUCLEOTIDE SEQUENCE [LARGE SCALE GENOMIC DNA]</scope>
    <source>
        <strain evidence="2">C129</strain>
    </source>
</reference>
<accession>E2A8G1</accession>
<dbReference type="InParanoid" id="E2A8G1"/>
<organism evidence="2">
    <name type="scientific">Camponotus floridanus</name>
    <name type="common">Florida carpenter ant</name>
    <dbReference type="NCBI Taxonomy" id="104421"/>
    <lineage>
        <taxon>Eukaryota</taxon>
        <taxon>Metazoa</taxon>
        <taxon>Ecdysozoa</taxon>
        <taxon>Arthropoda</taxon>
        <taxon>Hexapoda</taxon>
        <taxon>Insecta</taxon>
        <taxon>Pterygota</taxon>
        <taxon>Neoptera</taxon>
        <taxon>Endopterygota</taxon>
        <taxon>Hymenoptera</taxon>
        <taxon>Apocrita</taxon>
        <taxon>Aculeata</taxon>
        <taxon>Formicoidea</taxon>
        <taxon>Formicidae</taxon>
        <taxon>Formicinae</taxon>
        <taxon>Camponotus</taxon>
    </lineage>
</organism>
<proteinExistence type="predicted"/>
<dbReference type="EMBL" id="GL437593">
    <property type="protein sequence ID" value="EFN70281.1"/>
    <property type="molecule type" value="Genomic_DNA"/>
</dbReference>
<dbReference type="PANTHER" id="PTHR14365">
    <property type="entry name" value="APOPTOSIS REGULATORY PROTEIN SIVA"/>
    <property type="match status" value="1"/>
</dbReference>
<gene>
    <name evidence="1" type="ORF">EAG_06634</name>
</gene>
<dbReference type="OMA" id="MARRNIM"/>
<dbReference type="GO" id="GO:0005175">
    <property type="term" value="F:CD27 receptor binding"/>
    <property type="evidence" value="ECO:0007669"/>
    <property type="project" value="TreeGrafter"/>
</dbReference>
<dbReference type="Proteomes" id="UP000000311">
    <property type="component" value="Unassembled WGS sequence"/>
</dbReference>
<protein>
    <submittedName>
        <fullName evidence="1">Apoptosis regulatory protein Siva</fullName>
    </submittedName>
</protein>
<dbReference type="STRING" id="104421.E2A8G1"/>
<dbReference type="OrthoDB" id="7552296at2759"/>
<evidence type="ECO:0000313" key="1">
    <source>
        <dbReference type="EMBL" id="EFN70281.1"/>
    </source>
</evidence>
<dbReference type="AlphaFoldDB" id="E2A8G1"/>
<keyword evidence="2" id="KW-1185">Reference proteome</keyword>
<dbReference type="PANTHER" id="PTHR14365:SF1">
    <property type="entry name" value="APOPTOSIS REGULATORY PROTEIN SIVA"/>
    <property type="match status" value="1"/>
</dbReference>
<sequence length="681" mass="77627">MPKRLCPFEADLLPQVKVHVGQKQVNNGVSRDERMKDVYDKTLALLRTGAKALSHKLNVSAQMDFIDLPPLSPCKLKSTSNLKQMLLTDKLELKLSDKIINNIQVDLCGCCRLIDQSTISKCYYCDQTLCSSCLSACTGCSEMFYLITDEIVKVEHKMDKCVSMIQPADADGNNVYSPNMLNSTNPENEAVQSCDKKVHYEERYVSVGNEAHECDEVIADKMIEEHKKMNMEVNSKRIRRSNRLSVNDKKENLKTTISGKVLKQKKTTKKSNKMAQTTIPNEVLAMLYKKFEPQRYENTMLPPFRYIMPNNANNALQYIPYRIAKQEESHYNLNNNRNMLQYPDYNNLRSEKQPILMNPNSWPIVSKSGHNFINNNTQNQVEQSGFINDKQYHNSYTADYNLKQSENPYFQPSIKSTDSQKLLGMENKVFHCSCNVCTSNMWNNMHACGEVFPKMNNAFQQIVNNNTLSYIPLAATSNNAWNTTVGSFNYFPPNYQPLQADYNFKRLFYSGFNTINNATNNGYNVMARRNIMSPLNNWNTHINHLTIPCNNNTNIALNASVPSEPLSSSSLYTGNTSTQFSNYYNKDLAKVNMSVDQYKEKDHFNPSAISAFENSVPTDMHGLDSESTNTLSHDTSNGNDIIYDITNFVPETNTANTSEESQSYSYIKEMDKNWSSNISNI</sequence>
<dbReference type="GO" id="GO:0097191">
    <property type="term" value="P:extrinsic apoptotic signaling pathway"/>
    <property type="evidence" value="ECO:0007669"/>
    <property type="project" value="TreeGrafter"/>
</dbReference>
<name>E2A8G1_CAMFO</name>